<evidence type="ECO:0008006" key="4">
    <source>
        <dbReference type="Google" id="ProtNLM"/>
    </source>
</evidence>
<accession>A0A9X0LY75</accession>
<proteinExistence type="predicted"/>
<evidence type="ECO:0000313" key="2">
    <source>
        <dbReference type="EMBL" id="KXN76485.1"/>
    </source>
</evidence>
<keyword evidence="1" id="KW-0472">Membrane</keyword>
<keyword evidence="1" id="KW-1133">Transmembrane helix</keyword>
<gene>
    <name evidence="2" type="ORF">AYJ53_02955</name>
</gene>
<organism evidence="2 3">
    <name type="scientific">Lactobacillus johnsonii</name>
    <dbReference type="NCBI Taxonomy" id="33959"/>
    <lineage>
        <taxon>Bacteria</taxon>
        <taxon>Bacillati</taxon>
        <taxon>Bacillota</taxon>
        <taxon>Bacilli</taxon>
        <taxon>Lactobacillales</taxon>
        <taxon>Lactobacillaceae</taxon>
        <taxon>Lactobacillus</taxon>
    </lineage>
</organism>
<keyword evidence="1" id="KW-0812">Transmembrane</keyword>
<comment type="caution">
    <text evidence="2">The sequence shown here is derived from an EMBL/GenBank/DDBJ whole genome shotgun (WGS) entry which is preliminary data.</text>
</comment>
<dbReference type="RefSeq" id="WP_061400131.1">
    <property type="nucleotide sequence ID" value="NZ_LSNG01000020.1"/>
</dbReference>
<evidence type="ECO:0000313" key="3">
    <source>
        <dbReference type="Proteomes" id="UP000070346"/>
    </source>
</evidence>
<sequence>MLIWINNNYDAIVTICSIIAVLATIGPAFIYFCVDNYHTPTIKRCLIAGFIISTALVLSGISLGNIPSEFGKALKGEYGQKWVTTTKFEANKSPKQLQKILKNNDGENYFATDDIRVWHRRKEYSGINIKSKEGNKDKVVFSYLEPTMKGIKVNKSKAYIYIYHKKAKPQPKVFKYGEE</sequence>
<feature type="transmembrane region" description="Helical" evidence="1">
    <location>
        <begin position="12"/>
        <end position="34"/>
    </location>
</feature>
<dbReference type="EMBL" id="LSNG01000020">
    <property type="protein sequence ID" value="KXN76485.1"/>
    <property type="molecule type" value="Genomic_DNA"/>
</dbReference>
<evidence type="ECO:0000256" key="1">
    <source>
        <dbReference type="SAM" id="Phobius"/>
    </source>
</evidence>
<dbReference type="Proteomes" id="UP000070346">
    <property type="component" value="Unassembled WGS sequence"/>
</dbReference>
<name>A0A9X0LY75_LACJH</name>
<feature type="transmembrane region" description="Helical" evidence="1">
    <location>
        <begin position="46"/>
        <end position="66"/>
    </location>
</feature>
<reference evidence="2 3" key="1">
    <citation type="submission" date="2016-02" db="EMBL/GenBank/DDBJ databases">
        <title>Complete Genome Sequences of Lactobacillus johnsonii Strain W1.</title>
        <authorList>
            <person name="Sun Y."/>
            <person name="Wu X."/>
        </authorList>
    </citation>
    <scope>NUCLEOTIDE SEQUENCE [LARGE SCALE GENOMIC DNA]</scope>
    <source>
        <strain evidence="2 3">W1</strain>
    </source>
</reference>
<protein>
    <recommendedName>
        <fullName evidence="4">DUF4811 domain-containing protein</fullName>
    </recommendedName>
</protein>
<dbReference type="AlphaFoldDB" id="A0A9X0LY75"/>